<dbReference type="InterPro" id="IPR006638">
    <property type="entry name" value="Elp3/MiaA/NifB-like_rSAM"/>
</dbReference>
<dbReference type="InterPro" id="IPR007197">
    <property type="entry name" value="rSAM"/>
</dbReference>
<dbReference type="PIRSF" id="PIRSF004954">
    <property type="entry name" value="Radical_SAM"/>
    <property type="match status" value="1"/>
</dbReference>
<reference evidence="2" key="1">
    <citation type="journal article" date="2020" name="mSystems">
        <title>Genome- and Community-Level Interaction Insights into Carbon Utilization and Element Cycling Functions of Hydrothermarchaeota in Hydrothermal Sediment.</title>
        <authorList>
            <person name="Zhou Z."/>
            <person name="Liu Y."/>
            <person name="Xu W."/>
            <person name="Pan J."/>
            <person name="Luo Z.H."/>
            <person name="Li M."/>
        </authorList>
    </citation>
    <scope>NUCLEOTIDE SEQUENCE [LARGE SCALE GENOMIC DNA]</scope>
    <source>
        <strain evidence="2">SpSt-508</strain>
    </source>
</reference>
<dbReference type="Pfam" id="PF04055">
    <property type="entry name" value="Radical_SAM"/>
    <property type="match status" value="1"/>
</dbReference>
<dbReference type="CDD" id="cd01335">
    <property type="entry name" value="Radical_SAM"/>
    <property type="match status" value="1"/>
</dbReference>
<comment type="caution">
    <text evidence="2">The sequence shown here is derived from an EMBL/GenBank/DDBJ whole genome shotgun (WGS) entry which is preliminary data.</text>
</comment>
<dbReference type="SUPFAM" id="SSF102114">
    <property type="entry name" value="Radical SAM enzymes"/>
    <property type="match status" value="1"/>
</dbReference>
<evidence type="ECO:0000313" key="2">
    <source>
        <dbReference type="EMBL" id="HGT38550.1"/>
    </source>
</evidence>
<dbReference type="EMBL" id="DSVQ01000010">
    <property type="protein sequence ID" value="HGT38550.1"/>
    <property type="molecule type" value="Genomic_DNA"/>
</dbReference>
<dbReference type="SFLD" id="SFLDS00029">
    <property type="entry name" value="Radical_SAM"/>
    <property type="match status" value="1"/>
</dbReference>
<name>A0A7C4QUA4_9PLAN</name>
<feature type="domain" description="Elp3/MiaA/NifB-like radical SAM core" evidence="1">
    <location>
        <begin position="44"/>
        <end position="261"/>
    </location>
</feature>
<dbReference type="InterPro" id="IPR058240">
    <property type="entry name" value="rSAM_sf"/>
</dbReference>
<dbReference type="GO" id="GO:0051536">
    <property type="term" value="F:iron-sulfur cluster binding"/>
    <property type="evidence" value="ECO:0007669"/>
    <property type="project" value="InterPro"/>
</dbReference>
<evidence type="ECO:0000259" key="1">
    <source>
        <dbReference type="SMART" id="SM00729"/>
    </source>
</evidence>
<protein>
    <submittedName>
        <fullName evidence="2">Radical SAM protein</fullName>
    </submittedName>
</protein>
<dbReference type="InterPro" id="IPR005909">
    <property type="entry name" value="RaSEA"/>
</dbReference>
<gene>
    <name evidence="2" type="ORF">ENS64_04715</name>
</gene>
<proteinExistence type="predicted"/>
<sequence>MRWPPITTAQIRAARPPKARVDPWQPQGWFLELECSAAGRAEPVLTILLTNRECPWTCVFCDLWKHTLDDDTPRGAIPAQMAAVRQHVPTWPSCVKLYNAGNFFDPRAIPVADYGAMAELLQGVETVIVENHPRLTDDRVKAFRDLLSGQLEVALGLETVHPQILPWLNKQLTVDEYQRAVHWLRNHDCQVRTFILLRPPGISDAEGIHWAVRSLEAAFAAGSQCCSVIPMRGGNGTMERLQQEGWFAPPSLKALYDTHVAGLRMRAGRVFVDLWNIESLWDCPACGPSQTAALRTMNLTQQIVPWPACHCR</sequence>
<organism evidence="2">
    <name type="scientific">Schlesneria paludicola</name>
    <dbReference type="NCBI Taxonomy" id="360056"/>
    <lineage>
        <taxon>Bacteria</taxon>
        <taxon>Pseudomonadati</taxon>
        <taxon>Planctomycetota</taxon>
        <taxon>Planctomycetia</taxon>
        <taxon>Planctomycetales</taxon>
        <taxon>Planctomycetaceae</taxon>
        <taxon>Schlesneria</taxon>
    </lineage>
</organism>
<dbReference type="GO" id="GO:0003824">
    <property type="term" value="F:catalytic activity"/>
    <property type="evidence" value="ECO:0007669"/>
    <property type="project" value="InterPro"/>
</dbReference>
<dbReference type="SMART" id="SM00729">
    <property type="entry name" value="Elp3"/>
    <property type="match status" value="1"/>
</dbReference>
<dbReference type="AlphaFoldDB" id="A0A7C4QUA4"/>
<accession>A0A7C4QUA4</accession>